<accession>A0A3B0A443</accession>
<keyword evidence="3" id="KW-1185">Reference proteome</keyword>
<keyword evidence="1" id="KW-1133">Transmembrane helix</keyword>
<evidence type="ECO:0000313" key="2">
    <source>
        <dbReference type="EMBL" id="RKN55342.1"/>
    </source>
</evidence>
<feature type="transmembrane region" description="Helical" evidence="1">
    <location>
        <begin position="41"/>
        <end position="61"/>
    </location>
</feature>
<keyword evidence="1" id="KW-0472">Membrane</keyword>
<dbReference type="AlphaFoldDB" id="A0A3B0A443"/>
<name>A0A3B0A443_9ACTN</name>
<proteinExistence type="predicted"/>
<reference evidence="2 3" key="1">
    <citation type="journal article" date="2015" name="Int. J. Syst. Evol. Microbiol.">
        <title>Micromonospora costi sp. nov., isolated from a leaf of Costus speciosus.</title>
        <authorList>
            <person name="Thawai C."/>
        </authorList>
    </citation>
    <scope>NUCLEOTIDE SEQUENCE [LARGE SCALE GENOMIC DNA]</scope>
    <source>
        <strain evidence="2 3">CS1-12</strain>
    </source>
</reference>
<protein>
    <submittedName>
        <fullName evidence="2">Uncharacterized protein</fullName>
    </submittedName>
</protein>
<dbReference type="EMBL" id="RBAN01000002">
    <property type="protein sequence ID" value="RKN55342.1"/>
    <property type="molecule type" value="Genomic_DNA"/>
</dbReference>
<comment type="caution">
    <text evidence="2">The sequence shown here is derived from an EMBL/GenBank/DDBJ whole genome shotgun (WGS) entry which is preliminary data.</text>
</comment>
<sequence length="272" mass="28310">MNEQAIQDALRVHVTIDEPSVRLRSDQVVRAGRRSRAMHRLGYAGGVVALAGVVAVGGHVARDLLGSTASQPGSPTWTYDPTVCASIPSAAAIVPSEDAPAPAQAGGSDRLANRMSCYLRTAVPAAMPGATFADNPARGTPYLVAGPGMFEGEGFAATALMTTAAGTGLLLFQATHENISTDTWTSRCNGPDAKGECRTGPHGERIQIMDFGPDSAGVWGRTVMVYSGQTTILAGVHNAPESDNSRPTMTEPPLTVEQLITLACDPALVLFP</sequence>
<evidence type="ECO:0000256" key="1">
    <source>
        <dbReference type="SAM" id="Phobius"/>
    </source>
</evidence>
<dbReference type="RefSeq" id="WP_120779530.1">
    <property type="nucleotide sequence ID" value="NZ_JBHLUP010000002.1"/>
</dbReference>
<dbReference type="OrthoDB" id="9948733at2"/>
<organism evidence="2 3">
    <name type="scientific">Micromonospora costi</name>
    <dbReference type="NCBI Taxonomy" id="1530042"/>
    <lineage>
        <taxon>Bacteria</taxon>
        <taxon>Bacillati</taxon>
        <taxon>Actinomycetota</taxon>
        <taxon>Actinomycetes</taxon>
        <taxon>Micromonosporales</taxon>
        <taxon>Micromonosporaceae</taxon>
        <taxon>Micromonospora</taxon>
    </lineage>
</organism>
<evidence type="ECO:0000313" key="3">
    <source>
        <dbReference type="Proteomes" id="UP000279968"/>
    </source>
</evidence>
<gene>
    <name evidence="2" type="ORF">D7193_11730</name>
</gene>
<dbReference type="Proteomes" id="UP000279968">
    <property type="component" value="Unassembled WGS sequence"/>
</dbReference>
<keyword evidence="1" id="KW-0812">Transmembrane</keyword>